<dbReference type="SUPFAM" id="SSF54197">
    <property type="entry name" value="HIT-like"/>
    <property type="match status" value="1"/>
</dbReference>
<dbReference type="EMBL" id="BLJN01000005">
    <property type="protein sequence ID" value="GFE83094.1"/>
    <property type="molecule type" value="Genomic_DNA"/>
</dbReference>
<proteinExistence type="predicted"/>
<dbReference type="InterPro" id="IPR036265">
    <property type="entry name" value="HIT-like_sf"/>
</dbReference>
<evidence type="ECO:0000313" key="1">
    <source>
        <dbReference type="EMBL" id="GFE83094.1"/>
    </source>
</evidence>
<comment type="caution">
    <text evidence="1">The sequence shown here is derived from an EMBL/GenBank/DDBJ whole genome shotgun (WGS) entry which is preliminary data.</text>
</comment>
<dbReference type="AlphaFoldDB" id="A0A829YIB0"/>
<gene>
    <name evidence="1" type="ORF">GCM10011487_50940</name>
</gene>
<sequence length="149" mass="16402">MSTAIHRLVESCRAGNDPTVVARLRSGWAVMGQKQVLTGYCLLLPDPVVPHLNALARADRDLFLSELGLLGDAVLAATGALRINYAIFGNVEPALHAHVHPRFVDEPEAMRTANPWGYDWQRAPAFDVRIHAQLRDLIRQHLARLGAAV</sequence>
<dbReference type="Proteomes" id="UP000445000">
    <property type="component" value="Unassembled WGS sequence"/>
</dbReference>
<evidence type="ECO:0008006" key="3">
    <source>
        <dbReference type="Google" id="ProtNLM"/>
    </source>
</evidence>
<dbReference type="RefSeq" id="WP_161814702.1">
    <property type="nucleotide sequence ID" value="NZ_BLJN01000005.1"/>
</dbReference>
<evidence type="ECO:0000313" key="2">
    <source>
        <dbReference type="Proteomes" id="UP000445000"/>
    </source>
</evidence>
<reference evidence="2" key="1">
    <citation type="submission" date="2020-01" db="EMBL/GenBank/DDBJ databases">
        <title>'Steroidobacter agaridevorans' sp. nov., agar-degrading bacteria isolated from rhizosphere soils.</title>
        <authorList>
            <person name="Ikenaga M."/>
            <person name="Kataoka M."/>
            <person name="Murouchi A."/>
            <person name="Katsuragi S."/>
            <person name="Sakai M."/>
        </authorList>
    </citation>
    <scope>NUCLEOTIDE SEQUENCE [LARGE SCALE GENOMIC DNA]</scope>
    <source>
        <strain evidence="2">YU21-B</strain>
    </source>
</reference>
<name>A0A829YIB0_9GAMM</name>
<dbReference type="Gene3D" id="3.30.428.10">
    <property type="entry name" value="HIT-like"/>
    <property type="match status" value="1"/>
</dbReference>
<accession>A0A829YIB0</accession>
<keyword evidence="2" id="KW-1185">Reference proteome</keyword>
<organism evidence="1 2">
    <name type="scientific">Steroidobacter agaridevorans</name>
    <dbReference type="NCBI Taxonomy" id="2695856"/>
    <lineage>
        <taxon>Bacteria</taxon>
        <taxon>Pseudomonadati</taxon>
        <taxon>Pseudomonadota</taxon>
        <taxon>Gammaproteobacteria</taxon>
        <taxon>Steroidobacterales</taxon>
        <taxon>Steroidobacteraceae</taxon>
        <taxon>Steroidobacter</taxon>
    </lineage>
</organism>
<protein>
    <recommendedName>
        <fullName evidence="3">HIT domain-containing protein</fullName>
    </recommendedName>
</protein>